<evidence type="ECO:0000313" key="1">
    <source>
        <dbReference type="EMBL" id="ACF28724.1"/>
    </source>
</evidence>
<dbReference type="AlphaFoldDB" id="B4RNU3"/>
<dbReference type="Proteomes" id="UP000002564">
    <property type="component" value="Chromosome"/>
</dbReference>
<protein>
    <submittedName>
        <fullName evidence="1">Uncharacterized protein</fullName>
    </submittedName>
</protein>
<organism evidence="1 2">
    <name type="scientific">Neisseria gonorrhoeae (strain NCCP11945)</name>
    <dbReference type="NCBI Taxonomy" id="521006"/>
    <lineage>
        <taxon>Bacteria</taxon>
        <taxon>Pseudomonadati</taxon>
        <taxon>Pseudomonadota</taxon>
        <taxon>Betaproteobacteria</taxon>
        <taxon>Neisseriales</taxon>
        <taxon>Neisseriaceae</taxon>
        <taxon>Neisseria</taxon>
    </lineage>
</organism>
<evidence type="ECO:0000313" key="2">
    <source>
        <dbReference type="Proteomes" id="UP000002564"/>
    </source>
</evidence>
<accession>B4RNU3</accession>
<proteinExistence type="predicted"/>
<reference evidence="1 2" key="1">
    <citation type="journal article" date="2008" name="J. Bacteriol.">
        <title>Complete genome sequence of Neisseria gonorrhoeae NCCP11945.</title>
        <authorList>
            <person name="Chung G.T."/>
            <person name="Yoo J.S."/>
            <person name="Oh H.B."/>
            <person name="Lee Y.S."/>
            <person name="Cha S.H."/>
            <person name="Kim S.J."/>
            <person name="Yoo C.K."/>
        </authorList>
    </citation>
    <scope>NUCLEOTIDE SEQUENCE [LARGE SCALE GENOMIC DNA]</scope>
    <source>
        <strain evidence="1 2">NCCP11945</strain>
    </source>
</reference>
<gene>
    <name evidence="1" type="ordered locus">NGK_0021</name>
</gene>
<sequence length="39" mass="4461">MRYFSDTVKNQVSSIRADWTGLHSQEGDGRITISLKSLY</sequence>
<dbReference type="KEGG" id="ngk:NGK_0021"/>
<name>B4RNU3_NEIG2</name>
<dbReference type="EMBL" id="CP001050">
    <property type="protein sequence ID" value="ACF28724.1"/>
    <property type="molecule type" value="Genomic_DNA"/>
</dbReference>
<dbReference type="HOGENOM" id="CLU_3313208_0_0_4"/>